<name>A0A6P1MR39_9FIRM</name>
<keyword evidence="1" id="KW-0472">Membrane</keyword>
<dbReference type="AlphaFoldDB" id="A0A6P1MR39"/>
<evidence type="ECO:0000256" key="1">
    <source>
        <dbReference type="SAM" id="Phobius"/>
    </source>
</evidence>
<dbReference type="Proteomes" id="UP000463883">
    <property type="component" value="Chromosome"/>
</dbReference>
<proteinExistence type="predicted"/>
<organism evidence="2 3">
    <name type="scientific">Aminipila terrae</name>
    <dbReference type="NCBI Taxonomy" id="2697030"/>
    <lineage>
        <taxon>Bacteria</taxon>
        <taxon>Bacillati</taxon>
        <taxon>Bacillota</taxon>
        <taxon>Clostridia</taxon>
        <taxon>Peptostreptococcales</taxon>
        <taxon>Anaerovoracaceae</taxon>
        <taxon>Aminipila</taxon>
    </lineage>
</organism>
<dbReference type="KEGG" id="amic:Ami3637_14730"/>
<keyword evidence="3" id="KW-1185">Reference proteome</keyword>
<dbReference type="RefSeq" id="WP_162363230.1">
    <property type="nucleotide sequence ID" value="NZ_CP047591.1"/>
</dbReference>
<gene>
    <name evidence="2" type="ORF">Ami3637_14730</name>
</gene>
<evidence type="ECO:0000313" key="3">
    <source>
        <dbReference type="Proteomes" id="UP000463883"/>
    </source>
</evidence>
<keyword evidence="1" id="KW-1133">Transmembrane helix</keyword>
<keyword evidence="1" id="KW-0812">Transmembrane</keyword>
<reference evidence="2 3" key="1">
    <citation type="submission" date="2020-01" db="EMBL/GenBank/DDBJ databases">
        <title>Genomic analysis of Aminipila sp. CBA3637.</title>
        <authorList>
            <person name="Kim Y.B."/>
            <person name="Roh S.W."/>
        </authorList>
    </citation>
    <scope>NUCLEOTIDE SEQUENCE [LARGE SCALE GENOMIC DNA]</scope>
    <source>
        <strain evidence="2 3">CBA3637</strain>
    </source>
</reference>
<dbReference type="EMBL" id="CP047591">
    <property type="protein sequence ID" value="QHI73465.1"/>
    <property type="molecule type" value="Genomic_DNA"/>
</dbReference>
<feature type="transmembrane region" description="Helical" evidence="1">
    <location>
        <begin position="37"/>
        <end position="56"/>
    </location>
</feature>
<protein>
    <recommendedName>
        <fullName evidence="4">DUF3953 domain-containing protein</fullName>
    </recommendedName>
</protein>
<evidence type="ECO:0000313" key="2">
    <source>
        <dbReference type="EMBL" id="QHI73465.1"/>
    </source>
</evidence>
<accession>A0A6P1MR39</accession>
<feature type="transmembrane region" description="Helical" evidence="1">
    <location>
        <begin position="15"/>
        <end position="31"/>
    </location>
</feature>
<sequence length="95" mass="11015">MKEKVLGDEDMKEKSFIIVGVIGITMFIVGFTSYSKLHTIMCTFGEILFGLSLLMLGKKVKNKKLALFIRIFSWFIIFVSVLMLVCYMFLFNKLR</sequence>
<feature type="transmembrane region" description="Helical" evidence="1">
    <location>
        <begin position="68"/>
        <end position="90"/>
    </location>
</feature>
<evidence type="ECO:0008006" key="4">
    <source>
        <dbReference type="Google" id="ProtNLM"/>
    </source>
</evidence>